<feature type="compositionally biased region" description="Polar residues" evidence="2">
    <location>
        <begin position="532"/>
        <end position="542"/>
    </location>
</feature>
<dbReference type="PANTHER" id="PTHR48169">
    <property type="entry name" value="DED DOMAIN-CONTAINING PROTEIN"/>
    <property type="match status" value="1"/>
</dbReference>
<evidence type="ECO:0000256" key="1">
    <source>
        <dbReference type="ARBA" id="ARBA00022703"/>
    </source>
</evidence>
<dbReference type="Pfam" id="PF01335">
    <property type="entry name" value="DED"/>
    <property type="match status" value="1"/>
</dbReference>
<dbReference type="KEGG" id="cvn:111128796"/>
<dbReference type="PANTHER" id="PTHR48169:SF7">
    <property type="entry name" value="CASPASE 10"/>
    <property type="match status" value="1"/>
</dbReference>
<dbReference type="GO" id="GO:0042981">
    <property type="term" value="P:regulation of apoptotic process"/>
    <property type="evidence" value="ECO:0007669"/>
    <property type="project" value="InterPro"/>
</dbReference>
<feature type="domain" description="DED" evidence="3">
    <location>
        <begin position="37"/>
        <end position="117"/>
    </location>
</feature>
<dbReference type="AlphaFoldDB" id="A0A8B8DR99"/>
<feature type="region of interest" description="Disordered" evidence="2">
    <location>
        <begin position="1"/>
        <end position="23"/>
    </location>
</feature>
<dbReference type="SUPFAM" id="SSF47986">
    <property type="entry name" value="DEATH domain"/>
    <property type="match status" value="1"/>
</dbReference>
<keyword evidence="4" id="KW-1185">Reference proteome</keyword>
<gene>
    <name evidence="5" type="primary">LOC111128796</name>
</gene>
<dbReference type="Proteomes" id="UP000694844">
    <property type="component" value="Chromosome 4"/>
</dbReference>
<organism evidence="4 5">
    <name type="scientific">Crassostrea virginica</name>
    <name type="common">Eastern oyster</name>
    <dbReference type="NCBI Taxonomy" id="6565"/>
    <lineage>
        <taxon>Eukaryota</taxon>
        <taxon>Metazoa</taxon>
        <taxon>Spiralia</taxon>
        <taxon>Lophotrochozoa</taxon>
        <taxon>Mollusca</taxon>
        <taxon>Bivalvia</taxon>
        <taxon>Autobranchia</taxon>
        <taxon>Pteriomorphia</taxon>
        <taxon>Ostreida</taxon>
        <taxon>Ostreoidea</taxon>
        <taxon>Ostreidae</taxon>
        <taxon>Crassostrea</taxon>
    </lineage>
</organism>
<feature type="region of interest" description="Disordered" evidence="2">
    <location>
        <begin position="523"/>
        <end position="542"/>
    </location>
</feature>
<feature type="compositionally biased region" description="Basic and acidic residues" evidence="2">
    <location>
        <begin position="10"/>
        <end position="23"/>
    </location>
</feature>
<evidence type="ECO:0000259" key="3">
    <source>
        <dbReference type="PROSITE" id="PS50168"/>
    </source>
</evidence>
<dbReference type="PROSITE" id="PS50168">
    <property type="entry name" value="DED"/>
    <property type="match status" value="1"/>
</dbReference>
<evidence type="ECO:0000313" key="4">
    <source>
        <dbReference type="Proteomes" id="UP000694844"/>
    </source>
</evidence>
<accession>A0A8B8DR99</accession>
<sequence length="605" mass="69487">MDQQTSQEDIPEHQAENKSQDNDLSKYIDLAPSGDYKLNSFLLEISDALDSDDLRRLKFLCEGKYGIGKAKLERITCPLDLFTTLREMGLLNKTNMITLQAMLWTVQRRDLQKRYIKFVESLGSSIHFSVPKETPENGYEFVKFHIKGEDLNTFDRPKLEKVRGLIASLLIVPEEFVIMSGIEPSKSLKITIMLLKDDALRLISKPPDSLAVLSDISIDKIMIGTTTILVSAERKPVIEHHPAEDKMNKDMAYVLFKHSQVEKELNIAHAKISKLESKLKLAESVPKNASSFLYLLVLLIHQIHDYTTNLLKLRRFIEDHAFNPIDKLEKQCVFTYFRHCLSKVKQLGYKEDIIFTLLDAQALVFQWHKHENMGIEIARLKMELAITAWERDKLAFYHQLGVQDKIMSNRDEFCFSLMTQNIPIAVGFNTKLSPECVEHVFRRLSQDVTASEFKTLIKKHQIKGQTVRTVYDYLTTKFNQQSSQGQGVDFRSFVTDVLATPLNRSDFLQKLDSYVSEFYATSKIPQQKERSPSSTPDPQAKSLQEMNERLSNIEKCLQQRESSPYGKFNSSAMLDNFLKSNQLFVPSFLPGNYDSQNILGSLKIE</sequence>
<name>A0A8B8DR99_CRAVI</name>
<dbReference type="Gene3D" id="1.10.533.10">
    <property type="entry name" value="Death Domain, Fas"/>
    <property type="match status" value="1"/>
</dbReference>
<dbReference type="SMART" id="SM00031">
    <property type="entry name" value="DED"/>
    <property type="match status" value="1"/>
</dbReference>
<dbReference type="GO" id="GO:0006915">
    <property type="term" value="P:apoptotic process"/>
    <property type="evidence" value="ECO:0007669"/>
    <property type="project" value="UniProtKB-KW"/>
</dbReference>
<dbReference type="InterPro" id="IPR001875">
    <property type="entry name" value="DED_dom"/>
</dbReference>
<dbReference type="InterPro" id="IPR011029">
    <property type="entry name" value="DEATH-like_dom_sf"/>
</dbReference>
<keyword evidence="1" id="KW-0053">Apoptosis</keyword>
<reference evidence="5" key="1">
    <citation type="submission" date="2025-08" db="UniProtKB">
        <authorList>
            <consortium name="RefSeq"/>
        </authorList>
    </citation>
    <scope>IDENTIFICATION</scope>
    <source>
        <tissue evidence="5">Whole sample</tissue>
    </source>
</reference>
<dbReference type="GeneID" id="111128796"/>
<dbReference type="RefSeq" id="XP_022330360.1">
    <property type="nucleotide sequence ID" value="XM_022474652.1"/>
</dbReference>
<proteinExistence type="predicted"/>
<protein>
    <submittedName>
        <fullName evidence="5">Uncharacterized protein LOC111128796</fullName>
    </submittedName>
</protein>
<dbReference type="OrthoDB" id="6110800at2759"/>
<dbReference type="CDD" id="cd00045">
    <property type="entry name" value="DED"/>
    <property type="match status" value="1"/>
</dbReference>
<evidence type="ECO:0000256" key="2">
    <source>
        <dbReference type="SAM" id="MobiDB-lite"/>
    </source>
</evidence>
<evidence type="ECO:0000313" key="5">
    <source>
        <dbReference type="RefSeq" id="XP_022330360.1"/>
    </source>
</evidence>